<dbReference type="Proteomes" id="UP000498740">
    <property type="component" value="Unassembled WGS sequence"/>
</dbReference>
<name>A0A7J0D521_STRMI</name>
<comment type="caution">
    <text evidence="2">The sequence shown here is derived from an EMBL/GenBank/DDBJ whole genome shotgun (WGS) entry which is preliminary data.</text>
</comment>
<evidence type="ECO:0000256" key="1">
    <source>
        <dbReference type="SAM" id="MobiDB-lite"/>
    </source>
</evidence>
<accession>A0A7J0D521</accession>
<gene>
    <name evidence="2" type="ORF">Smic_83880</name>
</gene>
<dbReference type="EMBL" id="BLWD01000003">
    <property type="protein sequence ID" value="GFN09832.1"/>
    <property type="molecule type" value="Genomic_DNA"/>
</dbReference>
<reference evidence="2 3" key="1">
    <citation type="submission" date="2020-05" db="EMBL/GenBank/DDBJ databases">
        <title>Whole genome shotgun sequence of Streptomyces microflavus NBRC 13062.</title>
        <authorList>
            <person name="Komaki H."/>
            <person name="Tamura T."/>
        </authorList>
    </citation>
    <scope>NUCLEOTIDE SEQUENCE [LARGE SCALE GENOMIC DNA]</scope>
    <source>
        <strain evidence="2 3">NBRC 13062</strain>
    </source>
</reference>
<feature type="region of interest" description="Disordered" evidence="1">
    <location>
        <begin position="1"/>
        <end position="21"/>
    </location>
</feature>
<feature type="compositionally biased region" description="Basic residues" evidence="1">
    <location>
        <begin position="1"/>
        <end position="12"/>
    </location>
</feature>
<feature type="compositionally biased region" description="Polar residues" evidence="1">
    <location>
        <begin position="42"/>
        <end position="67"/>
    </location>
</feature>
<dbReference type="AlphaFoldDB" id="A0A7J0D521"/>
<feature type="region of interest" description="Disordered" evidence="1">
    <location>
        <begin position="40"/>
        <end position="77"/>
    </location>
</feature>
<protein>
    <submittedName>
        <fullName evidence="2">Uncharacterized protein</fullName>
    </submittedName>
</protein>
<dbReference type="PROSITE" id="PS51257">
    <property type="entry name" value="PROKAR_LIPOPROTEIN"/>
    <property type="match status" value="1"/>
</dbReference>
<proteinExistence type="predicted"/>
<organism evidence="2 3">
    <name type="scientific">Streptomyces microflavus</name>
    <name type="common">Streptomyces lipmanii</name>
    <dbReference type="NCBI Taxonomy" id="1919"/>
    <lineage>
        <taxon>Bacteria</taxon>
        <taxon>Bacillati</taxon>
        <taxon>Actinomycetota</taxon>
        <taxon>Actinomycetes</taxon>
        <taxon>Kitasatosporales</taxon>
        <taxon>Streptomycetaceae</taxon>
        <taxon>Streptomyces</taxon>
    </lineage>
</organism>
<evidence type="ECO:0000313" key="2">
    <source>
        <dbReference type="EMBL" id="GFN09832.1"/>
    </source>
</evidence>
<evidence type="ECO:0000313" key="3">
    <source>
        <dbReference type="Proteomes" id="UP000498740"/>
    </source>
</evidence>
<sequence>MNKPSGRRRKDPAHRPLPARPRTLALAAVLVVACTLGGYLTLSGTDDTTPTASATNRSPRQPLSGASGNRPGTARSR</sequence>